<keyword evidence="11 16" id="KW-0503">Monooxygenase</keyword>
<dbReference type="PROSITE" id="PS00086">
    <property type="entry name" value="CYTOCHROME_P450"/>
    <property type="match status" value="1"/>
</dbReference>
<keyword evidence="6" id="KW-0812">Transmembrane</keyword>
<dbReference type="Proteomes" id="UP000737018">
    <property type="component" value="Unassembled WGS sequence"/>
</dbReference>
<evidence type="ECO:0000256" key="6">
    <source>
        <dbReference type="ARBA" id="ARBA00022692"/>
    </source>
</evidence>
<keyword evidence="9 16" id="KW-0560">Oxidoreductase</keyword>
<dbReference type="GO" id="GO:0051777">
    <property type="term" value="F:ent-kaurenoic acid monooxygenase activity"/>
    <property type="evidence" value="ECO:0007669"/>
    <property type="project" value="TreeGrafter"/>
</dbReference>
<evidence type="ECO:0000256" key="11">
    <source>
        <dbReference type="ARBA" id="ARBA00023033"/>
    </source>
</evidence>
<evidence type="ECO:0000256" key="8">
    <source>
        <dbReference type="ARBA" id="ARBA00022989"/>
    </source>
</evidence>
<dbReference type="GO" id="GO:0016132">
    <property type="term" value="P:brassinosteroid biosynthetic process"/>
    <property type="evidence" value="ECO:0007669"/>
    <property type="project" value="TreeGrafter"/>
</dbReference>
<dbReference type="CDD" id="cd11043">
    <property type="entry name" value="CYP90-like"/>
    <property type="match status" value="1"/>
</dbReference>
<comment type="pathway">
    <text evidence="13">Plant hormone biosynthesis; gibberellin biosynthesis.</text>
</comment>
<proteinExistence type="inferred from homology"/>
<organism evidence="17 18">
    <name type="scientific">Castanea mollissima</name>
    <name type="common">Chinese chestnut</name>
    <dbReference type="NCBI Taxonomy" id="60419"/>
    <lineage>
        <taxon>Eukaryota</taxon>
        <taxon>Viridiplantae</taxon>
        <taxon>Streptophyta</taxon>
        <taxon>Embryophyta</taxon>
        <taxon>Tracheophyta</taxon>
        <taxon>Spermatophyta</taxon>
        <taxon>Magnoliopsida</taxon>
        <taxon>eudicotyledons</taxon>
        <taxon>Gunneridae</taxon>
        <taxon>Pentapetalae</taxon>
        <taxon>rosids</taxon>
        <taxon>fabids</taxon>
        <taxon>Fagales</taxon>
        <taxon>Fagaceae</taxon>
        <taxon>Castanea</taxon>
    </lineage>
</organism>
<comment type="pathway">
    <text evidence="3">Hormone biosynthesis.</text>
</comment>
<evidence type="ECO:0000313" key="17">
    <source>
        <dbReference type="EMBL" id="KAF3960458.1"/>
    </source>
</evidence>
<name>A0A8J4RBV7_9ROSI</name>
<dbReference type="PANTHER" id="PTHR24286">
    <property type="entry name" value="CYTOCHROME P450 26"/>
    <property type="match status" value="1"/>
</dbReference>
<dbReference type="PANTHER" id="PTHR24286:SF290">
    <property type="entry name" value="ENT-KAURENOIC ACID OXIDASE 2-LIKE ISOFORM X1"/>
    <property type="match status" value="1"/>
</dbReference>
<evidence type="ECO:0000256" key="16">
    <source>
        <dbReference type="RuleBase" id="RU000461"/>
    </source>
</evidence>
<dbReference type="GO" id="GO:0016125">
    <property type="term" value="P:sterol metabolic process"/>
    <property type="evidence" value="ECO:0007669"/>
    <property type="project" value="TreeGrafter"/>
</dbReference>
<evidence type="ECO:0000256" key="4">
    <source>
        <dbReference type="ARBA" id="ARBA00010617"/>
    </source>
</evidence>
<dbReference type="GO" id="GO:0020037">
    <property type="term" value="F:heme binding"/>
    <property type="evidence" value="ECO:0007669"/>
    <property type="project" value="InterPro"/>
</dbReference>
<comment type="function">
    <text evidence="14">Catalyzes three successive oxidations of ent-kaurenoic acid giving gibberellin 12 (GA12), a key step in gibberellins (GAs) biosynthesis. GAs, which are involved many processes, including stem elongation, play a central role in plant development.</text>
</comment>
<sequence>MNDVFHGRQTGIGRHVTGLKTVLVGGSVAIYWLLKSANQWYYVSRLGREQYSLPPGDMGWPLIGNMWSFLIAFKYGDPDSFISNMAARFGRTGIYKAYMFGSPSIIVTLPETCKQVLMDDERFKSGWPKSTNELMGRKSFLGFAGEEHKRLRRLTAAPINGHKALSMYHEYIKEVTINSLDELAKTNRPIEFLIEVKKITFKIIMHIFLGSEVDPMMKTLEEEYVNLNNGLRAMAINLPGFAFYKALKARKKLVKILQAVVDGRRARKSSNLSETQKDMMELLMDVEENSRKLDDEEIIDIILMYLNAGHESSAHATMWATLFLQQHPECLQKAKREQEEIIRGRPSTEKGLIYKEIKQMEYLSKVIDETLRAVTISLFTCREAKTDVSINGYTIPQGWKVLVWFRGVHMDPENYPNPKDFNPSRWEENKYKAGTFFPFGRGTRLCPGSDLAKLEIYTFLHYFLLDYELEPLNPGTAVTYLPHSTPGDNCLAKIKKLSTSSSSYKKV</sequence>
<dbReference type="InterPro" id="IPR036396">
    <property type="entry name" value="Cyt_P450_sf"/>
</dbReference>
<dbReference type="EMBL" id="JRKL02002100">
    <property type="protein sequence ID" value="KAF3960458.1"/>
    <property type="molecule type" value="Genomic_DNA"/>
</dbReference>
<dbReference type="PRINTS" id="PR00463">
    <property type="entry name" value="EP450I"/>
</dbReference>
<dbReference type="Pfam" id="PF00067">
    <property type="entry name" value="p450"/>
    <property type="match status" value="1"/>
</dbReference>
<dbReference type="InterPro" id="IPR002401">
    <property type="entry name" value="Cyt_P450_E_grp-I"/>
</dbReference>
<dbReference type="GO" id="GO:0009686">
    <property type="term" value="P:gibberellin biosynthetic process"/>
    <property type="evidence" value="ECO:0007669"/>
    <property type="project" value="UniProtKB-ARBA"/>
</dbReference>
<keyword evidence="7 15" id="KW-0479">Metal-binding</keyword>
<gene>
    <name evidence="17" type="ORF">CMV_014831</name>
</gene>
<evidence type="ECO:0000256" key="15">
    <source>
        <dbReference type="PIRSR" id="PIRSR602401-1"/>
    </source>
</evidence>
<evidence type="ECO:0000256" key="1">
    <source>
        <dbReference type="ARBA" id="ARBA00001971"/>
    </source>
</evidence>
<dbReference type="PRINTS" id="PR00385">
    <property type="entry name" value="P450"/>
</dbReference>
<dbReference type="InterPro" id="IPR001128">
    <property type="entry name" value="Cyt_P450"/>
</dbReference>
<dbReference type="GO" id="GO:0016020">
    <property type="term" value="C:membrane"/>
    <property type="evidence" value="ECO:0007669"/>
    <property type="project" value="UniProtKB-SubCell"/>
</dbReference>
<dbReference type="InterPro" id="IPR017972">
    <property type="entry name" value="Cyt_P450_CS"/>
</dbReference>
<comment type="caution">
    <text evidence="17">The sequence shown here is derived from an EMBL/GenBank/DDBJ whole genome shotgun (WGS) entry which is preliminary data.</text>
</comment>
<comment type="subcellular location">
    <subcellularLocation>
        <location evidence="2">Membrane</location>
        <topology evidence="2">Single-pass membrane protein</topology>
    </subcellularLocation>
</comment>
<keyword evidence="18" id="KW-1185">Reference proteome</keyword>
<keyword evidence="5 15" id="KW-0349">Heme</keyword>
<dbReference type="GO" id="GO:0010268">
    <property type="term" value="P:brassinosteroid homeostasis"/>
    <property type="evidence" value="ECO:0007669"/>
    <property type="project" value="TreeGrafter"/>
</dbReference>
<keyword evidence="8" id="KW-1133">Transmembrane helix</keyword>
<evidence type="ECO:0000256" key="9">
    <source>
        <dbReference type="ARBA" id="ARBA00023002"/>
    </source>
</evidence>
<comment type="similarity">
    <text evidence="4 16">Belongs to the cytochrome P450 family.</text>
</comment>
<keyword evidence="10 15" id="KW-0408">Iron</keyword>
<dbReference type="Gene3D" id="1.10.630.10">
    <property type="entry name" value="Cytochrome P450"/>
    <property type="match status" value="1"/>
</dbReference>
<evidence type="ECO:0000256" key="3">
    <source>
        <dbReference type="ARBA" id="ARBA00004972"/>
    </source>
</evidence>
<evidence type="ECO:0000256" key="12">
    <source>
        <dbReference type="ARBA" id="ARBA00023136"/>
    </source>
</evidence>
<evidence type="ECO:0000256" key="2">
    <source>
        <dbReference type="ARBA" id="ARBA00004167"/>
    </source>
</evidence>
<evidence type="ECO:0000256" key="13">
    <source>
        <dbReference type="ARBA" id="ARBA00037909"/>
    </source>
</evidence>
<evidence type="ECO:0008006" key="19">
    <source>
        <dbReference type="Google" id="ProtNLM"/>
    </source>
</evidence>
<dbReference type="SUPFAM" id="SSF48264">
    <property type="entry name" value="Cytochrome P450"/>
    <property type="match status" value="1"/>
</dbReference>
<dbReference type="GO" id="GO:0005783">
    <property type="term" value="C:endoplasmic reticulum"/>
    <property type="evidence" value="ECO:0007669"/>
    <property type="project" value="TreeGrafter"/>
</dbReference>
<evidence type="ECO:0000256" key="5">
    <source>
        <dbReference type="ARBA" id="ARBA00022617"/>
    </source>
</evidence>
<evidence type="ECO:0000256" key="14">
    <source>
        <dbReference type="ARBA" id="ARBA00059142"/>
    </source>
</evidence>
<protein>
    <recommendedName>
        <fullName evidence="19">Ent-kaurenoic acid oxidase</fullName>
    </recommendedName>
</protein>
<evidence type="ECO:0000256" key="7">
    <source>
        <dbReference type="ARBA" id="ARBA00022723"/>
    </source>
</evidence>
<feature type="binding site" description="axial binding residue" evidence="15">
    <location>
        <position position="446"/>
    </location>
    <ligand>
        <name>heme</name>
        <dbReference type="ChEBI" id="CHEBI:30413"/>
    </ligand>
    <ligandPart>
        <name>Fe</name>
        <dbReference type="ChEBI" id="CHEBI:18248"/>
    </ligandPart>
</feature>
<reference evidence="17" key="1">
    <citation type="submission" date="2020-03" db="EMBL/GenBank/DDBJ databases">
        <title>Castanea mollissima Vanexum genome sequencing.</title>
        <authorList>
            <person name="Staton M."/>
        </authorList>
    </citation>
    <scope>NUCLEOTIDE SEQUENCE</scope>
    <source>
        <tissue evidence="17">Leaf</tissue>
    </source>
</reference>
<evidence type="ECO:0000256" key="10">
    <source>
        <dbReference type="ARBA" id="ARBA00023004"/>
    </source>
</evidence>
<comment type="cofactor">
    <cofactor evidence="1 15">
        <name>heme</name>
        <dbReference type="ChEBI" id="CHEBI:30413"/>
    </cofactor>
</comment>
<dbReference type="FunFam" id="1.10.630.10:FF:000052">
    <property type="entry name" value="Ent-kaurenoic acid oxidase"/>
    <property type="match status" value="1"/>
</dbReference>
<dbReference type="AlphaFoldDB" id="A0A8J4RBV7"/>
<keyword evidence="12" id="KW-0472">Membrane</keyword>
<dbReference type="GO" id="GO:0005506">
    <property type="term" value="F:iron ion binding"/>
    <property type="evidence" value="ECO:0007669"/>
    <property type="project" value="InterPro"/>
</dbReference>
<accession>A0A8J4RBV7</accession>
<dbReference type="OrthoDB" id="1470350at2759"/>
<evidence type="ECO:0000313" key="18">
    <source>
        <dbReference type="Proteomes" id="UP000737018"/>
    </source>
</evidence>